<dbReference type="Proteomes" id="UP001482620">
    <property type="component" value="Unassembled WGS sequence"/>
</dbReference>
<reference evidence="1 2" key="1">
    <citation type="submission" date="2021-06" db="EMBL/GenBank/DDBJ databases">
        <authorList>
            <person name="Palmer J.M."/>
        </authorList>
    </citation>
    <scope>NUCLEOTIDE SEQUENCE [LARGE SCALE GENOMIC DNA]</scope>
    <source>
        <strain evidence="2">if_2019</strain>
        <tissue evidence="1">Muscle</tissue>
    </source>
</reference>
<organism evidence="1 2">
    <name type="scientific">Ilyodon furcidens</name>
    <name type="common">goldbreast splitfin</name>
    <dbReference type="NCBI Taxonomy" id="33524"/>
    <lineage>
        <taxon>Eukaryota</taxon>
        <taxon>Metazoa</taxon>
        <taxon>Chordata</taxon>
        <taxon>Craniata</taxon>
        <taxon>Vertebrata</taxon>
        <taxon>Euteleostomi</taxon>
        <taxon>Actinopterygii</taxon>
        <taxon>Neopterygii</taxon>
        <taxon>Teleostei</taxon>
        <taxon>Neoteleostei</taxon>
        <taxon>Acanthomorphata</taxon>
        <taxon>Ovalentaria</taxon>
        <taxon>Atherinomorphae</taxon>
        <taxon>Cyprinodontiformes</taxon>
        <taxon>Goodeidae</taxon>
        <taxon>Ilyodon</taxon>
    </lineage>
</organism>
<protein>
    <submittedName>
        <fullName evidence="1">Uncharacterized protein</fullName>
    </submittedName>
</protein>
<accession>A0ABV0SQZ1</accession>
<evidence type="ECO:0000313" key="2">
    <source>
        <dbReference type="Proteomes" id="UP001482620"/>
    </source>
</evidence>
<sequence length="102" mass="11746">MKNVKKSLVDKMNTPLDFTTAHGSLFEDVLSSLHSEGDYKSNRHLQLLLVGLGTKGQYILRKNTILLSLPGLIKQNQFVFDTHFGQNFFLAWCQKYEVDVWQ</sequence>
<gene>
    <name evidence="1" type="ORF">ILYODFUR_032315</name>
</gene>
<dbReference type="EMBL" id="JAHRIQ010005211">
    <property type="protein sequence ID" value="MEQ2223007.1"/>
    <property type="molecule type" value="Genomic_DNA"/>
</dbReference>
<keyword evidence="2" id="KW-1185">Reference proteome</keyword>
<comment type="caution">
    <text evidence="1">The sequence shown here is derived from an EMBL/GenBank/DDBJ whole genome shotgun (WGS) entry which is preliminary data.</text>
</comment>
<name>A0ABV0SQZ1_9TELE</name>
<evidence type="ECO:0000313" key="1">
    <source>
        <dbReference type="EMBL" id="MEQ2223007.1"/>
    </source>
</evidence>
<proteinExistence type="predicted"/>